<keyword evidence="12" id="KW-1185">Reference proteome</keyword>
<dbReference type="AlphaFoldDB" id="A0A4Q7J9V2"/>
<feature type="transmembrane region" description="Helical" evidence="9">
    <location>
        <begin position="31"/>
        <end position="49"/>
    </location>
</feature>
<evidence type="ECO:0000313" key="11">
    <source>
        <dbReference type="EMBL" id="RZQ64570.1"/>
    </source>
</evidence>
<gene>
    <name evidence="11" type="ORF">EWH70_06575</name>
</gene>
<evidence type="ECO:0000313" key="12">
    <source>
        <dbReference type="Proteomes" id="UP000292003"/>
    </source>
</evidence>
<dbReference type="PANTHER" id="PTHR32507">
    <property type="entry name" value="NA(+)/H(+) ANTIPORTER 1"/>
    <property type="match status" value="1"/>
</dbReference>
<proteinExistence type="predicted"/>
<accession>A0A4Q7J9V2</accession>
<feature type="transmembrane region" description="Helical" evidence="9">
    <location>
        <begin position="157"/>
        <end position="174"/>
    </location>
</feature>
<comment type="caution">
    <text evidence="11">The sequence shown here is derived from an EMBL/GenBank/DDBJ whole genome shotgun (WGS) entry which is preliminary data.</text>
</comment>
<dbReference type="Pfam" id="PF00999">
    <property type="entry name" value="Na_H_Exchanger"/>
    <property type="match status" value="1"/>
</dbReference>
<keyword evidence="2" id="KW-0813">Transport</keyword>
<feature type="transmembrane region" description="Helical" evidence="9">
    <location>
        <begin position="295"/>
        <end position="316"/>
    </location>
</feature>
<feature type="transmembrane region" description="Helical" evidence="9">
    <location>
        <begin position="88"/>
        <end position="109"/>
    </location>
</feature>
<evidence type="ECO:0000256" key="7">
    <source>
        <dbReference type="ARBA" id="ARBA00023065"/>
    </source>
</evidence>
<keyword evidence="7" id="KW-0406">Ion transport</keyword>
<evidence type="ECO:0000256" key="9">
    <source>
        <dbReference type="SAM" id="Phobius"/>
    </source>
</evidence>
<dbReference type="Proteomes" id="UP000292003">
    <property type="component" value="Unassembled WGS sequence"/>
</dbReference>
<evidence type="ECO:0000256" key="1">
    <source>
        <dbReference type="ARBA" id="ARBA00004651"/>
    </source>
</evidence>
<sequence length="399" mass="40794">MAIAAAFGLALLVAVLLSALAERSALSLPLVFLITGFVIGHGGFGLVTVSSSGDLVRRVADVALFTVLFTDGMRALAPRDRTLWAPPIRALLIGMPLTAAVITLLAWGLTDLPLAAALLLGVILSPTDPVLVSGIVRRSGVPRPLRHALNVESGVNDGLALPAVVVLIAVLGSRDTPDVGTLLGELAGGAALGAVGAAVLAGAARLPVLAVHQRLRPLAPVAVATACYGTAHLLHLNPYLAAFVAGAMVAKTAPQMCGGFQPLGDHLAELMKFLALLVFGALLTGGMLADVPAGGYVVALLALLLARPASLLLSFLGSEFARRQRLAASWFGPKGLASVVYGLYVVQAGIPYASTIFAVVALCVVLSVIAHTTTDVLVARRFRQDESADAGAGPGQRPP</sequence>
<reference evidence="11 12" key="1">
    <citation type="submission" date="2019-02" db="EMBL/GenBank/DDBJ databases">
        <title>Draft genome sequence of Amycolatopsis sp. 8-3EHSu isolated from roots of Suaeda maritima.</title>
        <authorList>
            <person name="Duangmal K."/>
            <person name="Chantavorakit T."/>
        </authorList>
    </citation>
    <scope>NUCLEOTIDE SEQUENCE [LARGE SCALE GENOMIC DNA]</scope>
    <source>
        <strain evidence="11 12">8-3EHSu</strain>
    </source>
</reference>
<evidence type="ECO:0000256" key="4">
    <source>
        <dbReference type="ARBA" id="ARBA00022475"/>
    </source>
</evidence>
<dbReference type="EMBL" id="SFCC01000003">
    <property type="protein sequence ID" value="RZQ64570.1"/>
    <property type="molecule type" value="Genomic_DNA"/>
</dbReference>
<dbReference type="InterPro" id="IPR006153">
    <property type="entry name" value="Cation/H_exchanger_TM"/>
</dbReference>
<evidence type="ECO:0000259" key="10">
    <source>
        <dbReference type="Pfam" id="PF00999"/>
    </source>
</evidence>
<keyword evidence="4" id="KW-1003">Cell membrane</keyword>
<evidence type="ECO:0000256" key="8">
    <source>
        <dbReference type="ARBA" id="ARBA00023136"/>
    </source>
</evidence>
<dbReference type="PANTHER" id="PTHR32507:SF8">
    <property type="entry name" value="CNH1P"/>
    <property type="match status" value="1"/>
</dbReference>
<dbReference type="GO" id="GO:0015297">
    <property type="term" value="F:antiporter activity"/>
    <property type="evidence" value="ECO:0007669"/>
    <property type="project" value="UniProtKB-KW"/>
</dbReference>
<feature type="transmembrane region" description="Helical" evidence="9">
    <location>
        <begin position="270"/>
        <end position="289"/>
    </location>
</feature>
<feature type="transmembrane region" description="Helical" evidence="9">
    <location>
        <begin position="186"/>
        <end position="206"/>
    </location>
</feature>
<dbReference type="RefSeq" id="WP_130474368.1">
    <property type="nucleotide sequence ID" value="NZ_SFCC01000003.1"/>
</dbReference>
<feature type="transmembrane region" description="Helical" evidence="9">
    <location>
        <begin position="352"/>
        <end position="373"/>
    </location>
</feature>
<keyword evidence="8 9" id="KW-0472">Membrane</keyword>
<name>A0A4Q7J9V2_9PSEU</name>
<feature type="domain" description="Cation/H+ exchanger transmembrane" evidence="10">
    <location>
        <begin position="12"/>
        <end position="374"/>
    </location>
</feature>
<dbReference type="GO" id="GO:1902600">
    <property type="term" value="P:proton transmembrane transport"/>
    <property type="evidence" value="ECO:0007669"/>
    <property type="project" value="InterPro"/>
</dbReference>
<dbReference type="OrthoDB" id="4174405at2"/>
<keyword evidence="3" id="KW-0050">Antiport</keyword>
<dbReference type="Gene3D" id="1.20.1530.20">
    <property type="match status" value="1"/>
</dbReference>
<comment type="subcellular location">
    <subcellularLocation>
        <location evidence="1">Cell membrane</location>
        <topology evidence="1">Multi-pass membrane protein</topology>
    </subcellularLocation>
</comment>
<evidence type="ECO:0000256" key="5">
    <source>
        <dbReference type="ARBA" id="ARBA00022692"/>
    </source>
</evidence>
<evidence type="ECO:0000256" key="2">
    <source>
        <dbReference type="ARBA" id="ARBA00022448"/>
    </source>
</evidence>
<evidence type="ECO:0000256" key="6">
    <source>
        <dbReference type="ARBA" id="ARBA00022989"/>
    </source>
</evidence>
<keyword evidence="5 9" id="KW-0812">Transmembrane</keyword>
<keyword evidence="6 9" id="KW-1133">Transmembrane helix</keyword>
<organism evidence="11 12">
    <name type="scientific">Amycolatopsis suaedae</name>
    <dbReference type="NCBI Taxonomy" id="2510978"/>
    <lineage>
        <taxon>Bacteria</taxon>
        <taxon>Bacillati</taxon>
        <taxon>Actinomycetota</taxon>
        <taxon>Actinomycetes</taxon>
        <taxon>Pseudonocardiales</taxon>
        <taxon>Pseudonocardiaceae</taxon>
        <taxon>Amycolatopsis</taxon>
    </lineage>
</organism>
<protein>
    <submittedName>
        <fullName evidence="11">Sodium:proton antiporter</fullName>
    </submittedName>
</protein>
<dbReference type="GO" id="GO:0005886">
    <property type="term" value="C:plasma membrane"/>
    <property type="evidence" value="ECO:0007669"/>
    <property type="project" value="UniProtKB-SubCell"/>
</dbReference>
<evidence type="ECO:0000256" key="3">
    <source>
        <dbReference type="ARBA" id="ARBA00022449"/>
    </source>
</evidence>
<feature type="transmembrane region" description="Helical" evidence="9">
    <location>
        <begin position="115"/>
        <end position="136"/>
    </location>
</feature>
<dbReference type="InterPro" id="IPR038770">
    <property type="entry name" value="Na+/solute_symporter_sf"/>
</dbReference>